<proteinExistence type="predicted"/>
<dbReference type="Proteomes" id="UP001519342">
    <property type="component" value="Unassembled WGS sequence"/>
</dbReference>
<keyword evidence="2" id="KW-1185">Reference proteome</keyword>
<comment type="caution">
    <text evidence="1">The sequence shown here is derived from an EMBL/GenBank/DDBJ whole genome shotgun (WGS) entry which is preliminary data.</text>
</comment>
<gene>
    <name evidence="1" type="ORF">J2Z76_000487</name>
</gene>
<evidence type="ECO:0000313" key="1">
    <source>
        <dbReference type="EMBL" id="MBP1924634.1"/>
    </source>
</evidence>
<accession>A0ABS4GAC2</accession>
<evidence type="ECO:0000313" key="2">
    <source>
        <dbReference type="Proteomes" id="UP001519342"/>
    </source>
</evidence>
<sequence length="54" mass="6354">MADIKERALIDTSEIYIDFKDMTDEQKLKFQGFYLAMQMLLTSEKENTTEKETA</sequence>
<reference evidence="1 2" key="1">
    <citation type="submission" date="2021-03" db="EMBL/GenBank/DDBJ databases">
        <title>Genomic Encyclopedia of Type Strains, Phase IV (KMG-IV): sequencing the most valuable type-strain genomes for metagenomic binning, comparative biology and taxonomic classification.</title>
        <authorList>
            <person name="Goeker M."/>
        </authorList>
    </citation>
    <scope>NUCLEOTIDE SEQUENCE [LARGE SCALE GENOMIC DNA]</scope>
    <source>
        <strain evidence="1 2">DSM 24004</strain>
    </source>
</reference>
<dbReference type="RefSeq" id="WP_209510383.1">
    <property type="nucleotide sequence ID" value="NZ_JAGGKS010000001.1"/>
</dbReference>
<dbReference type="EMBL" id="JAGGKS010000001">
    <property type="protein sequence ID" value="MBP1924634.1"/>
    <property type="molecule type" value="Genomic_DNA"/>
</dbReference>
<name>A0ABS4GAC2_9FIRM</name>
<organism evidence="1 2">
    <name type="scientific">Sedimentibacter acidaminivorans</name>
    <dbReference type="NCBI Taxonomy" id="913099"/>
    <lineage>
        <taxon>Bacteria</taxon>
        <taxon>Bacillati</taxon>
        <taxon>Bacillota</taxon>
        <taxon>Tissierellia</taxon>
        <taxon>Sedimentibacter</taxon>
    </lineage>
</organism>
<protein>
    <submittedName>
        <fullName evidence="1">Uncharacterized protein</fullName>
    </submittedName>
</protein>